<proteinExistence type="predicted"/>
<accession>A0A3R6D9A1</accession>
<dbReference type="AlphaFoldDB" id="A0A3R6D9A1"/>
<gene>
    <name evidence="1" type="ORF">DW654_11045</name>
</gene>
<sequence>MKAFAKYAKEQFGYDISIKKSSTPDTFESLFGASFVKQNDDDILFCEGMERRVVYKNMVARVNYADTVYSEEIYSQTDVVLAA</sequence>
<name>A0A3R6D9A1_9FIRM</name>
<dbReference type="Proteomes" id="UP000283701">
    <property type="component" value="Unassembled WGS sequence"/>
</dbReference>
<protein>
    <submittedName>
        <fullName evidence="1">Uncharacterized protein</fullName>
    </submittedName>
</protein>
<comment type="caution">
    <text evidence="1">The sequence shown here is derived from an EMBL/GenBank/DDBJ whole genome shotgun (WGS) entry which is preliminary data.</text>
</comment>
<organism evidence="1 2">
    <name type="scientific">Roseburia inulinivorans</name>
    <dbReference type="NCBI Taxonomy" id="360807"/>
    <lineage>
        <taxon>Bacteria</taxon>
        <taxon>Bacillati</taxon>
        <taxon>Bacillota</taxon>
        <taxon>Clostridia</taxon>
        <taxon>Lachnospirales</taxon>
        <taxon>Lachnospiraceae</taxon>
        <taxon>Roseburia</taxon>
    </lineage>
</organism>
<evidence type="ECO:0000313" key="1">
    <source>
        <dbReference type="EMBL" id="RHF83312.1"/>
    </source>
</evidence>
<reference evidence="1 2" key="1">
    <citation type="submission" date="2018-08" db="EMBL/GenBank/DDBJ databases">
        <title>A genome reference for cultivated species of the human gut microbiota.</title>
        <authorList>
            <person name="Zou Y."/>
            <person name="Xue W."/>
            <person name="Luo G."/>
        </authorList>
    </citation>
    <scope>NUCLEOTIDE SEQUENCE [LARGE SCALE GENOMIC DNA]</scope>
    <source>
        <strain evidence="1 2">AM23-23AC</strain>
    </source>
</reference>
<evidence type="ECO:0000313" key="2">
    <source>
        <dbReference type="Proteomes" id="UP000283701"/>
    </source>
</evidence>
<dbReference type="EMBL" id="QRHP01000012">
    <property type="protein sequence ID" value="RHF83312.1"/>
    <property type="molecule type" value="Genomic_DNA"/>
</dbReference>